<reference evidence="1" key="1">
    <citation type="submission" date="2020-11" db="EMBL/GenBank/DDBJ databases">
        <title>Genome of Flavobacterium soyangense.</title>
        <authorList>
            <person name="Liu Q."/>
            <person name="Xin Y.-H."/>
        </authorList>
    </citation>
    <scope>NUCLEOTIDE SEQUENCE</scope>
    <source>
        <strain evidence="1">CGMCC 1.13493</strain>
    </source>
</reference>
<organism evidence="1 2">
    <name type="scientific">Flavobacterium soyangense</name>
    <dbReference type="NCBI Taxonomy" id="2023265"/>
    <lineage>
        <taxon>Bacteria</taxon>
        <taxon>Pseudomonadati</taxon>
        <taxon>Bacteroidota</taxon>
        <taxon>Flavobacteriia</taxon>
        <taxon>Flavobacteriales</taxon>
        <taxon>Flavobacteriaceae</taxon>
        <taxon>Flavobacterium</taxon>
    </lineage>
</organism>
<sequence>MTRKERLTERNNQVRKLFYELHAKNKKWRIDAVIDEVANKMFLASRTVEAILNYEGIYGDTAPPQKVQLQLF</sequence>
<accession>A0A930XY65</accession>
<comment type="caution">
    <text evidence="1">The sequence shown here is derived from an EMBL/GenBank/DDBJ whole genome shotgun (WGS) entry which is preliminary data.</text>
</comment>
<evidence type="ECO:0000313" key="2">
    <source>
        <dbReference type="Proteomes" id="UP000646211"/>
    </source>
</evidence>
<dbReference type="AlphaFoldDB" id="A0A930XY65"/>
<protein>
    <submittedName>
        <fullName evidence="1">Uncharacterized protein</fullName>
    </submittedName>
</protein>
<dbReference type="EMBL" id="JADHEC010000004">
    <property type="protein sequence ID" value="MBF2707508.1"/>
    <property type="molecule type" value="Genomic_DNA"/>
</dbReference>
<proteinExistence type="predicted"/>
<evidence type="ECO:0000313" key="1">
    <source>
        <dbReference type="EMBL" id="MBF2707508.1"/>
    </source>
</evidence>
<name>A0A930XY65_9FLAO</name>
<keyword evidence="2" id="KW-1185">Reference proteome</keyword>
<dbReference type="Proteomes" id="UP000646211">
    <property type="component" value="Unassembled WGS sequence"/>
</dbReference>
<dbReference type="RefSeq" id="WP_194310776.1">
    <property type="nucleotide sequence ID" value="NZ_JADHEC010000004.1"/>
</dbReference>
<gene>
    <name evidence="1" type="ORF">IR213_02710</name>
</gene>